<dbReference type="Gene3D" id="3.30.360.10">
    <property type="entry name" value="Dihydrodipicolinate Reductase, domain 2"/>
    <property type="match status" value="1"/>
</dbReference>
<protein>
    <submittedName>
        <fullName evidence="4">Gfo/Idh/MocA family oxidoreductase</fullName>
    </submittedName>
</protein>
<evidence type="ECO:0000256" key="1">
    <source>
        <dbReference type="ARBA" id="ARBA00023002"/>
    </source>
</evidence>
<dbReference type="Pfam" id="PF22725">
    <property type="entry name" value="GFO_IDH_MocA_C3"/>
    <property type="match status" value="1"/>
</dbReference>
<dbReference type="Proteomes" id="UP000612893">
    <property type="component" value="Unassembled WGS sequence"/>
</dbReference>
<feature type="domain" description="GFO/IDH/MocA-like oxidoreductase" evidence="3">
    <location>
        <begin position="134"/>
        <end position="265"/>
    </location>
</feature>
<proteinExistence type="predicted"/>
<dbReference type="InterPro" id="IPR000683">
    <property type="entry name" value="Gfo/Idh/MocA-like_OxRdtase_N"/>
</dbReference>
<dbReference type="InterPro" id="IPR055170">
    <property type="entry name" value="GFO_IDH_MocA-like_dom"/>
</dbReference>
<comment type="caution">
    <text evidence="4">The sequence shown here is derived from an EMBL/GenBank/DDBJ whole genome shotgun (WGS) entry which is preliminary data.</text>
</comment>
<keyword evidence="5" id="KW-1185">Reference proteome</keyword>
<dbReference type="InterPro" id="IPR050463">
    <property type="entry name" value="Gfo/Idh/MocA_oxidrdct_glycsds"/>
</dbReference>
<dbReference type="SUPFAM" id="SSF51735">
    <property type="entry name" value="NAD(P)-binding Rossmann-fold domains"/>
    <property type="match status" value="1"/>
</dbReference>
<sequence length="364" mass="39048">MTEPARMRVGLAGASYGAAMHAPAYRLLPESELVAVCTAHRESAERAAAELGLSRFYTDVAALAQDPEVDLVDVATRPRLHRAMVLPALRAGKHVLSEAPLALDSAEGEELVNAAEGLIAVVDMQSRYVPALEHMRNLVREGFVGEVEAVTASAVYPTFTLPERALSALWCAEAANGASSLRVHGLHTADLVEWMVSPIAAVSGIAALRRQTWPGPQGRIRATSHDHSAVAFRLLSGAIGTLQTSWVAWHGPGWRLDLQGGEGRLLATAAGHTPHFPVTLAGARADDAELRRLEPPEDLFDVPELERDAAFYPFARLVRRLALAVAGEGPAPGPGFQQGLRMLRLAEAVEASHRESRWIDLGPP</sequence>
<dbReference type="EMBL" id="JAEKNR010000118">
    <property type="protein sequence ID" value="MBJ7598572.1"/>
    <property type="molecule type" value="Genomic_DNA"/>
</dbReference>
<dbReference type="PANTHER" id="PTHR43818:SF11">
    <property type="entry name" value="BCDNA.GH03377"/>
    <property type="match status" value="1"/>
</dbReference>
<gene>
    <name evidence="4" type="ORF">JF922_10870</name>
</gene>
<accession>A0A934K133</accession>
<feature type="domain" description="Gfo/Idh/MocA-like oxidoreductase N-terminal" evidence="2">
    <location>
        <begin position="7"/>
        <end position="117"/>
    </location>
</feature>
<evidence type="ECO:0000259" key="2">
    <source>
        <dbReference type="Pfam" id="PF01408"/>
    </source>
</evidence>
<evidence type="ECO:0000259" key="3">
    <source>
        <dbReference type="Pfam" id="PF22725"/>
    </source>
</evidence>
<dbReference type="GO" id="GO:0016491">
    <property type="term" value="F:oxidoreductase activity"/>
    <property type="evidence" value="ECO:0007669"/>
    <property type="project" value="UniProtKB-KW"/>
</dbReference>
<organism evidence="4 5">
    <name type="scientific">Candidatus Nephthysia bennettiae</name>
    <dbReference type="NCBI Taxonomy" id="3127016"/>
    <lineage>
        <taxon>Bacteria</taxon>
        <taxon>Bacillati</taxon>
        <taxon>Candidatus Dormiibacterota</taxon>
        <taxon>Candidatus Dormibacteria</taxon>
        <taxon>Candidatus Dormibacterales</taxon>
        <taxon>Candidatus Dormibacteraceae</taxon>
        <taxon>Candidatus Nephthysia</taxon>
    </lineage>
</organism>
<reference evidence="4" key="1">
    <citation type="submission" date="2020-10" db="EMBL/GenBank/DDBJ databases">
        <title>Ca. Dormibacterota MAGs.</title>
        <authorList>
            <person name="Montgomery K."/>
        </authorList>
    </citation>
    <scope>NUCLEOTIDE SEQUENCE [LARGE SCALE GENOMIC DNA]</scope>
    <source>
        <strain evidence="4">SC8812_S17_10</strain>
    </source>
</reference>
<dbReference type="Pfam" id="PF01408">
    <property type="entry name" value="GFO_IDH_MocA"/>
    <property type="match status" value="1"/>
</dbReference>
<evidence type="ECO:0000313" key="5">
    <source>
        <dbReference type="Proteomes" id="UP000612893"/>
    </source>
</evidence>
<evidence type="ECO:0000313" key="4">
    <source>
        <dbReference type="EMBL" id="MBJ7598572.1"/>
    </source>
</evidence>
<dbReference type="RefSeq" id="WP_338201685.1">
    <property type="nucleotide sequence ID" value="NZ_JAEKNR010000118.1"/>
</dbReference>
<dbReference type="AlphaFoldDB" id="A0A934K133"/>
<keyword evidence="1" id="KW-0560">Oxidoreductase</keyword>
<dbReference type="SUPFAM" id="SSF55347">
    <property type="entry name" value="Glyceraldehyde-3-phosphate dehydrogenase-like, C-terminal domain"/>
    <property type="match status" value="1"/>
</dbReference>
<dbReference type="InterPro" id="IPR036291">
    <property type="entry name" value="NAD(P)-bd_dom_sf"/>
</dbReference>
<dbReference type="Gene3D" id="3.40.50.720">
    <property type="entry name" value="NAD(P)-binding Rossmann-like Domain"/>
    <property type="match status" value="1"/>
</dbReference>
<dbReference type="PANTHER" id="PTHR43818">
    <property type="entry name" value="BCDNA.GH03377"/>
    <property type="match status" value="1"/>
</dbReference>
<name>A0A934K133_9BACT</name>